<keyword evidence="4" id="KW-1185">Reference proteome</keyword>
<evidence type="ECO:0000256" key="2">
    <source>
        <dbReference type="SAM" id="SignalP"/>
    </source>
</evidence>
<feature type="compositionally biased region" description="Polar residues" evidence="1">
    <location>
        <begin position="46"/>
        <end position="62"/>
    </location>
</feature>
<reference evidence="3" key="1">
    <citation type="submission" date="2021-06" db="EMBL/GenBank/DDBJ databases">
        <authorList>
            <person name="Hodson N. C."/>
            <person name="Mongue J. A."/>
            <person name="Jaron S. K."/>
        </authorList>
    </citation>
    <scope>NUCLEOTIDE SEQUENCE</scope>
</reference>
<name>A0A8J2NX76_9HEXA</name>
<evidence type="ECO:0000313" key="3">
    <source>
        <dbReference type="EMBL" id="CAG7729768.1"/>
    </source>
</evidence>
<dbReference type="EMBL" id="CAJVCH010183822">
    <property type="protein sequence ID" value="CAG7729768.1"/>
    <property type="molecule type" value="Genomic_DNA"/>
</dbReference>
<feature type="signal peptide" evidence="2">
    <location>
        <begin position="1"/>
        <end position="23"/>
    </location>
</feature>
<dbReference type="Proteomes" id="UP000708208">
    <property type="component" value="Unassembled WGS sequence"/>
</dbReference>
<evidence type="ECO:0008006" key="5">
    <source>
        <dbReference type="Google" id="ProtNLM"/>
    </source>
</evidence>
<keyword evidence="2" id="KW-0732">Signal</keyword>
<sequence>MLVLWMFWFAYLCLTHEVQLASGNPTNPQPGWRNSEDPGNPRPYTSALNWRTPDGNSVSRVP</sequence>
<protein>
    <recommendedName>
        <fullName evidence="5">Secreted protein</fullName>
    </recommendedName>
</protein>
<gene>
    <name evidence="3" type="ORF">AFUS01_LOCUS18460</name>
</gene>
<feature type="non-terminal residue" evidence="3">
    <location>
        <position position="1"/>
    </location>
</feature>
<proteinExistence type="predicted"/>
<feature type="chain" id="PRO_5035285616" description="Secreted protein" evidence="2">
    <location>
        <begin position="24"/>
        <end position="62"/>
    </location>
</feature>
<evidence type="ECO:0000313" key="4">
    <source>
        <dbReference type="Proteomes" id="UP000708208"/>
    </source>
</evidence>
<comment type="caution">
    <text evidence="3">The sequence shown here is derived from an EMBL/GenBank/DDBJ whole genome shotgun (WGS) entry which is preliminary data.</text>
</comment>
<dbReference type="AlphaFoldDB" id="A0A8J2NX76"/>
<organism evidence="3 4">
    <name type="scientific">Allacma fusca</name>
    <dbReference type="NCBI Taxonomy" id="39272"/>
    <lineage>
        <taxon>Eukaryota</taxon>
        <taxon>Metazoa</taxon>
        <taxon>Ecdysozoa</taxon>
        <taxon>Arthropoda</taxon>
        <taxon>Hexapoda</taxon>
        <taxon>Collembola</taxon>
        <taxon>Symphypleona</taxon>
        <taxon>Sminthuridae</taxon>
        <taxon>Allacma</taxon>
    </lineage>
</organism>
<evidence type="ECO:0000256" key="1">
    <source>
        <dbReference type="SAM" id="MobiDB-lite"/>
    </source>
</evidence>
<feature type="region of interest" description="Disordered" evidence="1">
    <location>
        <begin position="23"/>
        <end position="62"/>
    </location>
</feature>
<accession>A0A8J2NX76</accession>